<feature type="transmembrane region" description="Helical" evidence="9">
    <location>
        <begin position="296"/>
        <end position="319"/>
    </location>
</feature>
<evidence type="ECO:0000313" key="12">
    <source>
        <dbReference type="Proteomes" id="UP000676325"/>
    </source>
</evidence>
<feature type="region of interest" description="Disordered" evidence="8">
    <location>
        <begin position="509"/>
        <end position="533"/>
    </location>
</feature>
<dbReference type="InterPro" id="IPR011701">
    <property type="entry name" value="MFS"/>
</dbReference>
<keyword evidence="7 9" id="KW-0472">Membrane</keyword>
<keyword evidence="3" id="KW-0813">Transport</keyword>
<dbReference type="PROSITE" id="PS00217">
    <property type="entry name" value="SUGAR_TRANSPORT_2"/>
    <property type="match status" value="1"/>
</dbReference>
<organism evidence="11 12">
    <name type="scientific">Actinospica acidithermotolerans</name>
    <dbReference type="NCBI Taxonomy" id="2828514"/>
    <lineage>
        <taxon>Bacteria</taxon>
        <taxon>Bacillati</taxon>
        <taxon>Actinomycetota</taxon>
        <taxon>Actinomycetes</taxon>
        <taxon>Catenulisporales</taxon>
        <taxon>Actinospicaceae</taxon>
        <taxon>Actinospica</taxon>
    </lineage>
</organism>
<dbReference type="Gene3D" id="1.20.1720.10">
    <property type="entry name" value="Multidrug resistance protein D"/>
    <property type="match status" value="1"/>
</dbReference>
<evidence type="ECO:0000256" key="4">
    <source>
        <dbReference type="ARBA" id="ARBA00022475"/>
    </source>
</evidence>
<feature type="transmembrane region" description="Helical" evidence="9">
    <location>
        <begin position="268"/>
        <end position="290"/>
    </location>
</feature>
<accession>A0A941ILY4</accession>
<evidence type="ECO:0000256" key="6">
    <source>
        <dbReference type="ARBA" id="ARBA00022989"/>
    </source>
</evidence>
<dbReference type="FunFam" id="1.20.1720.10:FF:000004">
    <property type="entry name" value="EmrB/QacA family drug resistance transporter"/>
    <property type="match status" value="1"/>
</dbReference>
<feature type="transmembrane region" description="Helical" evidence="9">
    <location>
        <begin position="404"/>
        <end position="426"/>
    </location>
</feature>
<feature type="transmembrane region" description="Helical" evidence="9">
    <location>
        <begin position="71"/>
        <end position="90"/>
    </location>
</feature>
<dbReference type="GO" id="GO:0005886">
    <property type="term" value="C:plasma membrane"/>
    <property type="evidence" value="ECO:0007669"/>
    <property type="project" value="UniProtKB-SubCell"/>
</dbReference>
<feature type="transmembrane region" description="Helical" evidence="9">
    <location>
        <begin position="163"/>
        <end position="186"/>
    </location>
</feature>
<dbReference type="InterPro" id="IPR005829">
    <property type="entry name" value="Sugar_transporter_CS"/>
</dbReference>
<proteinExistence type="inferred from homology"/>
<feature type="transmembrane region" description="Helical" evidence="9">
    <location>
        <begin position="331"/>
        <end position="350"/>
    </location>
</feature>
<protein>
    <submittedName>
        <fullName evidence="11">MFS transporter</fullName>
    </submittedName>
</protein>
<keyword evidence="6 9" id="KW-1133">Transmembrane helix</keyword>
<keyword evidence="5 9" id="KW-0812">Transmembrane</keyword>
<dbReference type="PANTHER" id="PTHR23501">
    <property type="entry name" value="MAJOR FACILITATOR SUPERFAMILY"/>
    <property type="match status" value="1"/>
</dbReference>
<evidence type="ECO:0000256" key="7">
    <source>
        <dbReference type="ARBA" id="ARBA00023136"/>
    </source>
</evidence>
<dbReference type="RefSeq" id="WP_212519198.1">
    <property type="nucleotide sequence ID" value="NZ_JAGSOH010000048.1"/>
</dbReference>
<feature type="transmembrane region" description="Helical" evidence="9">
    <location>
        <begin position="41"/>
        <end position="59"/>
    </location>
</feature>
<feature type="transmembrane region" description="Helical" evidence="9">
    <location>
        <begin position="129"/>
        <end position="151"/>
    </location>
</feature>
<sequence>MVIFSGLMLALLLAALDQTIVSTALLTIVNDLDRANGSAEMPWVVTSYLLASTAVAPIYGKLADLFGPKKIFIFSIVLFLAGSVLSGMSANMPELIAFRAVQGLGGGGLMALVFTIIGQVVSPAERGKYQGYFTATFMFAMVIGPLIGGFFTDHSHILGISGWRWIFYVNIPVGAVALIVISAVLHVTETHVKHKIDYAGAALITLAACGLLLATQLGANGEEAWGSWQVVSLFAGGIALTVLFVFWEAKIASEPIIPMHLFRNRVFTIANSMALVVGITMMGSLTYLSVYLQFVVGYSATGAGLAILPMMLGVGPAAMATGIAISKIGKYKPFPIIGSAIAVLGMFLMSRLGVHTSALDRGLYMLVLGLGLGMTMPVLTLAVQNALPFKDIGTGTSSNLFFRNMGSSFGTAIFGAILSNRLVAYLKHDLPGSASSQLTNSGGGTSLSRTSLLQESAAAAQHGIKDLFDTVLRDFTGAMSVVFETAAGIMVVAFVLSLFLKQVALRKPGAPSPAKDTGADAGSEELAPSPAVH</sequence>
<feature type="transmembrane region" description="Helical" evidence="9">
    <location>
        <begin position="198"/>
        <end position="219"/>
    </location>
</feature>
<evidence type="ECO:0000313" key="11">
    <source>
        <dbReference type="EMBL" id="MBR7828056.1"/>
    </source>
</evidence>
<dbReference type="Pfam" id="PF07690">
    <property type="entry name" value="MFS_1"/>
    <property type="match status" value="1"/>
</dbReference>
<dbReference type="GO" id="GO:0022857">
    <property type="term" value="F:transmembrane transporter activity"/>
    <property type="evidence" value="ECO:0007669"/>
    <property type="project" value="InterPro"/>
</dbReference>
<feature type="transmembrane region" description="Helical" evidence="9">
    <location>
        <begin position="362"/>
        <end position="383"/>
    </location>
</feature>
<dbReference type="NCBIfam" id="TIGR00711">
    <property type="entry name" value="efflux_EmrB"/>
    <property type="match status" value="1"/>
</dbReference>
<evidence type="ECO:0000256" key="1">
    <source>
        <dbReference type="ARBA" id="ARBA00004651"/>
    </source>
</evidence>
<dbReference type="CDD" id="cd17502">
    <property type="entry name" value="MFS_Azr1_MDR_like"/>
    <property type="match status" value="1"/>
</dbReference>
<gene>
    <name evidence="11" type="ORF">KDK95_17195</name>
</gene>
<dbReference type="AlphaFoldDB" id="A0A941ILY4"/>
<dbReference type="InterPro" id="IPR036259">
    <property type="entry name" value="MFS_trans_sf"/>
</dbReference>
<feature type="transmembrane region" description="Helical" evidence="9">
    <location>
        <begin position="225"/>
        <end position="247"/>
    </location>
</feature>
<keyword evidence="12" id="KW-1185">Reference proteome</keyword>
<feature type="transmembrane region" description="Helical" evidence="9">
    <location>
        <begin position="96"/>
        <end position="117"/>
    </location>
</feature>
<dbReference type="InterPro" id="IPR004638">
    <property type="entry name" value="EmrB-like"/>
</dbReference>
<dbReference type="PROSITE" id="PS50850">
    <property type="entry name" value="MFS"/>
    <property type="match status" value="1"/>
</dbReference>
<comment type="caution">
    <text evidence="11">The sequence shown here is derived from an EMBL/GenBank/DDBJ whole genome shotgun (WGS) entry which is preliminary data.</text>
</comment>
<evidence type="ECO:0000256" key="3">
    <source>
        <dbReference type="ARBA" id="ARBA00022448"/>
    </source>
</evidence>
<comment type="subcellular location">
    <subcellularLocation>
        <location evidence="1">Cell membrane</location>
        <topology evidence="1">Multi-pass membrane protein</topology>
    </subcellularLocation>
</comment>
<evidence type="ECO:0000256" key="9">
    <source>
        <dbReference type="SAM" id="Phobius"/>
    </source>
</evidence>
<comment type="similarity">
    <text evidence="2">Belongs to the major facilitator superfamily. TCR/Tet family.</text>
</comment>
<reference evidence="11" key="1">
    <citation type="submission" date="2021-04" db="EMBL/GenBank/DDBJ databases">
        <title>Genome based classification of Actinospica acidithermotolerans sp. nov., an actinobacterium isolated from an Indonesian hot spring.</title>
        <authorList>
            <person name="Kusuma A.B."/>
            <person name="Putra K.E."/>
            <person name="Nafisah S."/>
            <person name="Loh J."/>
            <person name="Nouioui I."/>
            <person name="Goodfellow M."/>
        </authorList>
    </citation>
    <scope>NUCLEOTIDE SEQUENCE</scope>
    <source>
        <strain evidence="11">MGRD01-02</strain>
    </source>
</reference>
<dbReference type="Proteomes" id="UP000676325">
    <property type="component" value="Unassembled WGS sequence"/>
</dbReference>
<dbReference type="InterPro" id="IPR020846">
    <property type="entry name" value="MFS_dom"/>
</dbReference>
<dbReference type="Gene3D" id="1.20.1250.20">
    <property type="entry name" value="MFS general substrate transporter like domains"/>
    <property type="match status" value="1"/>
</dbReference>
<name>A0A941ILY4_9ACTN</name>
<feature type="transmembrane region" description="Helical" evidence="9">
    <location>
        <begin position="475"/>
        <end position="500"/>
    </location>
</feature>
<dbReference type="PANTHER" id="PTHR23501:SF197">
    <property type="entry name" value="COMD"/>
    <property type="match status" value="1"/>
</dbReference>
<dbReference type="EMBL" id="JAGSOH010000048">
    <property type="protein sequence ID" value="MBR7828056.1"/>
    <property type="molecule type" value="Genomic_DNA"/>
</dbReference>
<evidence type="ECO:0000259" key="10">
    <source>
        <dbReference type="PROSITE" id="PS50850"/>
    </source>
</evidence>
<evidence type="ECO:0000256" key="8">
    <source>
        <dbReference type="SAM" id="MobiDB-lite"/>
    </source>
</evidence>
<evidence type="ECO:0000256" key="2">
    <source>
        <dbReference type="ARBA" id="ARBA00007520"/>
    </source>
</evidence>
<feature type="domain" description="Major facilitator superfamily (MFS) profile" evidence="10">
    <location>
        <begin position="3"/>
        <end position="505"/>
    </location>
</feature>
<dbReference type="SUPFAM" id="SSF103473">
    <property type="entry name" value="MFS general substrate transporter"/>
    <property type="match status" value="1"/>
</dbReference>
<keyword evidence="4" id="KW-1003">Cell membrane</keyword>
<evidence type="ECO:0000256" key="5">
    <source>
        <dbReference type="ARBA" id="ARBA00022692"/>
    </source>
</evidence>
<dbReference type="PRINTS" id="PR01036">
    <property type="entry name" value="TCRTETB"/>
</dbReference>